<organism evidence="1 2">
    <name type="scientific">Parathielavia hyrcaniae</name>
    <dbReference type="NCBI Taxonomy" id="113614"/>
    <lineage>
        <taxon>Eukaryota</taxon>
        <taxon>Fungi</taxon>
        <taxon>Dikarya</taxon>
        <taxon>Ascomycota</taxon>
        <taxon>Pezizomycotina</taxon>
        <taxon>Sordariomycetes</taxon>
        <taxon>Sordariomycetidae</taxon>
        <taxon>Sordariales</taxon>
        <taxon>Chaetomiaceae</taxon>
        <taxon>Parathielavia</taxon>
    </lineage>
</organism>
<gene>
    <name evidence="1" type="ORF">N658DRAFT_491995</name>
</gene>
<evidence type="ECO:0000313" key="1">
    <source>
        <dbReference type="EMBL" id="KAK4105519.1"/>
    </source>
</evidence>
<name>A0AAN6Q8H4_9PEZI</name>
<reference evidence="1" key="2">
    <citation type="submission" date="2023-05" db="EMBL/GenBank/DDBJ databases">
        <authorList>
            <consortium name="Lawrence Berkeley National Laboratory"/>
            <person name="Steindorff A."/>
            <person name="Hensen N."/>
            <person name="Bonometti L."/>
            <person name="Westerberg I."/>
            <person name="Brannstrom I.O."/>
            <person name="Guillou S."/>
            <person name="Cros-Aarteil S."/>
            <person name="Calhoun S."/>
            <person name="Haridas S."/>
            <person name="Kuo A."/>
            <person name="Mondo S."/>
            <person name="Pangilinan J."/>
            <person name="Riley R."/>
            <person name="Labutti K."/>
            <person name="Andreopoulos B."/>
            <person name="Lipzen A."/>
            <person name="Chen C."/>
            <person name="Yanf M."/>
            <person name="Daum C."/>
            <person name="Ng V."/>
            <person name="Clum A."/>
            <person name="Ohm R."/>
            <person name="Martin F."/>
            <person name="Silar P."/>
            <person name="Natvig D."/>
            <person name="Lalanne C."/>
            <person name="Gautier V."/>
            <person name="Ament-Velasquez S.L."/>
            <person name="Kruys A."/>
            <person name="Hutchinson M.I."/>
            <person name="Powell A.J."/>
            <person name="Barry K."/>
            <person name="Miller A.N."/>
            <person name="Grigoriev I.V."/>
            <person name="Debuchy R."/>
            <person name="Gladieux P."/>
            <person name="Thoren M.H."/>
            <person name="Johannesson H."/>
        </authorList>
    </citation>
    <scope>NUCLEOTIDE SEQUENCE</scope>
    <source>
        <strain evidence="1">CBS 757.83</strain>
    </source>
</reference>
<comment type="caution">
    <text evidence="1">The sequence shown here is derived from an EMBL/GenBank/DDBJ whole genome shotgun (WGS) entry which is preliminary data.</text>
</comment>
<keyword evidence="2" id="KW-1185">Reference proteome</keyword>
<reference evidence="1" key="1">
    <citation type="journal article" date="2023" name="Mol. Phylogenet. Evol.">
        <title>Genome-scale phylogeny and comparative genomics of the fungal order Sordariales.</title>
        <authorList>
            <person name="Hensen N."/>
            <person name="Bonometti L."/>
            <person name="Westerberg I."/>
            <person name="Brannstrom I.O."/>
            <person name="Guillou S."/>
            <person name="Cros-Aarteil S."/>
            <person name="Calhoun S."/>
            <person name="Haridas S."/>
            <person name="Kuo A."/>
            <person name="Mondo S."/>
            <person name="Pangilinan J."/>
            <person name="Riley R."/>
            <person name="LaButti K."/>
            <person name="Andreopoulos B."/>
            <person name="Lipzen A."/>
            <person name="Chen C."/>
            <person name="Yan M."/>
            <person name="Daum C."/>
            <person name="Ng V."/>
            <person name="Clum A."/>
            <person name="Steindorff A."/>
            <person name="Ohm R.A."/>
            <person name="Martin F."/>
            <person name="Silar P."/>
            <person name="Natvig D.O."/>
            <person name="Lalanne C."/>
            <person name="Gautier V."/>
            <person name="Ament-Velasquez S.L."/>
            <person name="Kruys A."/>
            <person name="Hutchinson M.I."/>
            <person name="Powell A.J."/>
            <person name="Barry K."/>
            <person name="Miller A.N."/>
            <person name="Grigoriev I.V."/>
            <person name="Debuchy R."/>
            <person name="Gladieux P."/>
            <person name="Hiltunen Thoren M."/>
            <person name="Johannesson H."/>
        </authorList>
    </citation>
    <scope>NUCLEOTIDE SEQUENCE</scope>
    <source>
        <strain evidence="1">CBS 757.83</strain>
    </source>
</reference>
<evidence type="ECO:0000313" key="2">
    <source>
        <dbReference type="Proteomes" id="UP001305647"/>
    </source>
</evidence>
<dbReference type="EMBL" id="MU863625">
    <property type="protein sequence ID" value="KAK4105519.1"/>
    <property type="molecule type" value="Genomic_DNA"/>
</dbReference>
<dbReference type="Proteomes" id="UP001305647">
    <property type="component" value="Unassembled WGS sequence"/>
</dbReference>
<dbReference type="AlphaFoldDB" id="A0AAN6Q8H4"/>
<proteinExistence type="predicted"/>
<protein>
    <submittedName>
        <fullName evidence="1">Uncharacterized protein</fullName>
    </submittedName>
</protein>
<accession>A0AAN6Q8H4</accession>
<sequence length="52" mass="5741">MAAAWNLKILGELSVSLVTPTPCIHFPHHTYLSQRQPAIMPHVPNPQTPSLV</sequence>